<dbReference type="Proteomes" id="UP001500016">
    <property type="component" value="Unassembled WGS sequence"/>
</dbReference>
<accession>A0ABN2W609</accession>
<evidence type="ECO:0000313" key="2">
    <source>
        <dbReference type="Proteomes" id="UP001500016"/>
    </source>
</evidence>
<proteinExistence type="predicted"/>
<keyword evidence="2" id="KW-1185">Reference proteome</keyword>
<organism evidence="1 2">
    <name type="scientific">Streptomyces albiaxialis</name>
    <dbReference type="NCBI Taxonomy" id="329523"/>
    <lineage>
        <taxon>Bacteria</taxon>
        <taxon>Bacillati</taxon>
        <taxon>Actinomycetota</taxon>
        <taxon>Actinomycetes</taxon>
        <taxon>Kitasatosporales</taxon>
        <taxon>Streptomycetaceae</taxon>
        <taxon>Streptomyces</taxon>
    </lineage>
</organism>
<comment type="caution">
    <text evidence="1">The sequence shown here is derived from an EMBL/GenBank/DDBJ whole genome shotgun (WGS) entry which is preliminary data.</text>
</comment>
<sequence>MTWPPRGPRIISGWLTPTTSSLPRDEWVRSGADGPGSALRPESALDARGERLSVYCGEETRSRRYAMILGIDGRVRLLTFFAMVHSEGRGGLRYVPSSRAQQAAYAQSAPYVFRLMAGLGL</sequence>
<reference evidence="1 2" key="1">
    <citation type="journal article" date="2019" name="Int. J. Syst. Evol. Microbiol.">
        <title>The Global Catalogue of Microorganisms (GCM) 10K type strain sequencing project: providing services to taxonomists for standard genome sequencing and annotation.</title>
        <authorList>
            <consortium name="The Broad Institute Genomics Platform"/>
            <consortium name="The Broad Institute Genome Sequencing Center for Infectious Disease"/>
            <person name="Wu L."/>
            <person name="Ma J."/>
        </authorList>
    </citation>
    <scope>NUCLEOTIDE SEQUENCE [LARGE SCALE GENOMIC DNA]</scope>
    <source>
        <strain evidence="1 2">JCM 15478</strain>
    </source>
</reference>
<dbReference type="EMBL" id="BAAAPE010000010">
    <property type="protein sequence ID" value="GAA2081719.1"/>
    <property type="molecule type" value="Genomic_DNA"/>
</dbReference>
<evidence type="ECO:0000313" key="1">
    <source>
        <dbReference type="EMBL" id="GAA2081719.1"/>
    </source>
</evidence>
<protein>
    <submittedName>
        <fullName evidence="1">Uncharacterized protein</fullName>
    </submittedName>
</protein>
<name>A0ABN2W609_9ACTN</name>
<gene>
    <name evidence="1" type="ORF">GCM10009801_40920</name>
</gene>